<gene>
    <name evidence="4" type="ORF">FWK35_00017164</name>
</gene>
<dbReference type="PANTHER" id="PTHR12736">
    <property type="entry name" value="LANC-LIKE PROTEIN"/>
    <property type="match status" value="1"/>
</dbReference>
<feature type="binding site" evidence="2">
    <location>
        <position position="450"/>
    </location>
    <ligand>
        <name>Zn(2+)</name>
        <dbReference type="ChEBI" id="CHEBI:29105"/>
    </ligand>
</feature>
<keyword evidence="3" id="KW-0175">Coiled coil</keyword>
<dbReference type="Proteomes" id="UP000478052">
    <property type="component" value="Unassembled WGS sequence"/>
</dbReference>
<evidence type="ECO:0000256" key="3">
    <source>
        <dbReference type="SAM" id="Coils"/>
    </source>
</evidence>
<feature type="binding site" evidence="2">
    <location>
        <position position="451"/>
    </location>
    <ligand>
        <name>Zn(2+)</name>
        <dbReference type="ChEBI" id="CHEBI:29105"/>
    </ligand>
</feature>
<evidence type="ECO:0000313" key="5">
    <source>
        <dbReference type="Proteomes" id="UP000478052"/>
    </source>
</evidence>
<dbReference type="PANTHER" id="PTHR12736:SF21">
    <property type="entry name" value="LANC-LIKE PROTEIN 2"/>
    <property type="match status" value="1"/>
</dbReference>
<reference evidence="4 5" key="1">
    <citation type="submission" date="2019-08" db="EMBL/GenBank/DDBJ databases">
        <title>Whole genome of Aphis craccivora.</title>
        <authorList>
            <person name="Voronova N.V."/>
            <person name="Shulinski R.S."/>
            <person name="Bandarenka Y.V."/>
            <person name="Zhorov D.G."/>
            <person name="Warner D."/>
        </authorList>
    </citation>
    <scope>NUCLEOTIDE SEQUENCE [LARGE SCALE GENOMIC DNA]</scope>
    <source>
        <strain evidence="4">180601</strain>
        <tissue evidence="4">Whole Body</tissue>
    </source>
</reference>
<dbReference type="OrthoDB" id="10257263at2759"/>
<dbReference type="PRINTS" id="PR01951">
    <property type="entry name" value="LANCEUKARYTE"/>
</dbReference>
<keyword evidence="5" id="KW-1185">Reference proteome</keyword>
<dbReference type="SMART" id="SM01260">
    <property type="entry name" value="LANC_like"/>
    <property type="match status" value="1"/>
</dbReference>
<evidence type="ECO:0000313" key="4">
    <source>
        <dbReference type="EMBL" id="KAF0761778.1"/>
    </source>
</evidence>
<evidence type="ECO:0000256" key="2">
    <source>
        <dbReference type="PIRSR" id="PIRSR607822-1"/>
    </source>
</evidence>
<dbReference type="PRINTS" id="PR01950">
    <property type="entry name" value="LANCSUPER"/>
</dbReference>
<dbReference type="GO" id="GO:0031179">
    <property type="term" value="P:peptide modification"/>
    <property type="evidence" value="ECO:0007669"/>
    <property type="project" value="InterPro"/>
</dbReference>
<name>A0A6G0YUZ1_APHCR</name>
<dbReference type="GO" id="GO:0005886">
    <property type="term" value="C:plasma membrane"/>
    <property type="evidence" value="ECO:0007669"/>
    <property type="project" value="TreeGrafter"/>
</dbReference>
<keyword evidence="2" id="KW-0479">Metal-binding</keyword>
<dbReference type="EMBL" id="VUJU01002303">
    <property type="protein sequence ID" value="KAF0761778.1"/>
    <property type="molecule type" value="Genomic_DNA"/>
</dbReference>
<dbReference type="AlphaFoldDB" id="A0A6G0YUZ1"/>
<dbReference type="GO" id="GO:0005975">
    <property type="term" value="P:carbohydrate metabolic process"/>
    <property type="evidence" value="ECO:0007669"/>
    <property type="project" value="InterPro"/>
</dbReference>
<evidence type="ECO:0000256" key="1">
    <source>
        <dbReference type="ARBA" id="ARBA00007179"/>
    </source>
</evidence>
<dbReference type="Gene3D" id="1.50.10.10">
    <property type="match status" value="1"/>
</dbReference>
<proteinExistence type="inferred from homology"/>
<feature type="coiled-coil region" evidence="3">
    <location>
        <begin position="2"/>
        <end position="29"/>
    </location>
</feature>
<dbReference type="Pfam" id="PF05147">
    <property type="entry name" value="LANC_like"/>
    <property type="match status" value="1"/>
</dbReference>
<sequence length="508" mass="57961">MMEDKKKTNEQKHEHIRNYKNELSLLSDEKANEVVGRSLKIMYKIIFIIDKTKEKIHSIPGLKGATLTTKLNELSNKNEGLKILRKINSILLGENVQLEDLYQDPIILSYFNYAPITSVDVERLHSFTEEKLEMHMIIHFNNKLNSLKTSNIFQCKINEYVEAHMFVIDDEVQRFLEKPKPNDDELTVESIYFGMAGVALLYKLFANRTHNRDKTIEAKLIIEKCISILDKNSDSVSYLTGKSGIFVTAAEIYRDLGDIENAKKMIKKVLDLLPLALNKKLPDILLYGRAGYLYSLLLLKKLGWEDPDRDRLIRKVVSAILHNGIKTCENDKPKKTTLMYKCHNKKYLGAAQGLSGVLQCLLLANTYLTKHELNNIVKPALDYLLTLRYTSGNLPSSMCNDPDHLVQWCQGAPGALHTYALAYNKYFDAAVELNDVVWKRGLLTKGYGLCHGVSGNSYAFLTLFQLTGKAKYLYRTARFVDWCLTTGRQRKVPDNLYSLFEGILASVL</sequence>
<comment type="caution">
    <text evidence="4">The sequence shown here is derived from an EMBL/GenBank/DDBJ whole genome shotgun (WGS) entry which is preliminary data.</text>
</comment>
<dbReference type="CDD" id="cd04794">
    <property type="entry name" value="euk_LANCL"/>
    <property type="match status" value="1"/>
</dbReference>
<dbReference type="SUPFAM" id="SSF158745">
    <property type="entry name" value="LanC-like"/>
    <property type="match status" value="1"/>
</dbReference>
<organism evidence="4 5">
    <name type="scientific">Aphis craccivora</name>
    <name type="common">Cowpea aphid</name>
    <dbReference type="NCBI Taxonomy" id="307492"/>
    <lineage>
        <taxon>Eukaryota</taxon>
        <taxon>Metazoa</taxon>
        <taxon>Ecdysozoa</taxon>
        <taxon>Arthropoda</taxon>
        <taxon>Hexapoda</taxon>
        <taxon>Insecta</taxon>
        <taxon>Pterygota</taxon>
        <taxon>Neoptera</taxon>
        <taxon>Paraneoptera</taxon>
        <taxon>Hemiptera</taxon>
        <taxon>Sternorrhyncha</taxon>
        <taxon>Aphidomorpha</taxon>
        <taxon>Aphidoidea</taxon>
        <taxon>Aphididae</taxon>
        <taxon>Aphidini</taxon>
        <taxon>Aphis</taxon>
        <taxon>Aphis</taxon>
    </lineage>
</organism>
<keyword evidence="2" id="KW-0862">Zinc</keyword>
<dbReference type="GO" id="GO:0046872">
    <property type="term" value="F:metal ion binding"/>
    <property type="evidence" value="ECO:0007669"/>
    <property type="project" value="UniProtKB-KW"/>
</dbReference>
<comment type="similarity">
    <text evidence="1">Belongs to the LanC-like protein family.</text>
</comment>
<accession>A0A6G0YUZ1</accession>
<feature type="binding site" evidence="2">
    <location>
        <position position="409"/>
    </location>
    <ligand>
        <name>Zn(2+)</name>
        <dbReference type="ChEBI" id="CHEBI:29105"/>
    </ligand>
</feature>
<protein>
    <submittedName>
        <fullName evidence="4">LanC-like protein 2</fullName>
    </submittedName>
</protein>
<dbReference type="InterPro" id="IPR012341">
    <property type="entry name" value="6hp_glycosidase-like_sf"/>
</dbReference>
<dbReference type="InterPro" id="IPR007822">
    <property type="entry name" value="LANC-like"/>
</dbReference>
<feature type="non-terminal residue" evidence="4">
    <location>
        <position position="508"/>
    </location>
</feature>
<dbReference type="InterPro" id="IPR020464">
    <property type="entry name" value="LanC-like_prot_euk"/>
</dbReference>